<sequence length="95" mass="11592">MASGKLYESPTRGSEHTWDFYKSRKNNPNWVDDYQLVKREHFWYQIFNLLVFFDSMEFLAILLIAFPRIMNNQQVFIPGCFLDSFVQFLRKMFFM</sequence>
<name>A0AAQ2ZF44_OENOE</name>
<dbReference type="AlphaFoldDB" id="A0AAQ2ZF44"/>
<reference evidence="2 3" key="1">
    <citation type="submission" date="2018-08" db="EMBL/GenBank/DDBJ databases">
        <authorList>
            <person name="Lorentzen P. G. S. M."/>
        </authorList>
    </citation>
    <scope>NUCLEOTIDE SEQUENCE [LARGE SCALE GENOMIC DNA]</scope>
    <source>
        <strain evidence="2 3">CRBO_1381</strain>
    </source>
</reference>
<keyword evidence="1" id="KW-0812">Transmembrane</keyword>
<dbReference type="Proteomes" id="UP000294726">
    <property type="component" value="Chromosome"/>
</dbReference>
<dbReference type="RefSeq" id="WP_186414071.1">
    <property type="nucleotide sequence ID" value="NZ_LR031358.1"/>
</dbReference>
<evidence type="ECO:0000256" key="1">
    <source>
        <dbReference type="SAM" id="Phobius"/>
    </source>
</evidence>
<keyword evidence="1" id="KW-1133">Transmembrane helix</keyword>
<organism evidence="2 3">
    <name type="scientific">Oenococcus oeni</name>
    <name type="common">Leuconostoc oenos</name>
    <dbReference type="NCBI Taxonomy" id="1247"/>
    <lineage>
        <taxon>Bacteria</taxon>
        <taxon>Bacillati</taxon>
        <taxon>Bacillota</taxon>
        <taxon>Bacilli</taxon>
        <taxon>Lactobacillales</taxon>
        <taxon>Lactobacillaceae</taxon>
        <taxon>Oenococcus</taxon>
    </lineage>
</organism>
<gene>
    <name evidence="2" type="ORF">OENI_1535</name>
</gene>
<dbReference type="EMBL" id="LR031358">
    <property type="protein sequence ID" value="VDB98843.1"/>
    <property type="molecule type" value="Genomic_DNA"/>
</dbReference>
<evidence type="ECO:0000313" key="3">
    <source>
        <dbReference type="Proteomes" id="UP000294726"/>
    </source>
</evidence>
<feature type="transmembrane region" description="Helical" evidence="1">
    <location>
        <begin position="42"/>
        <end position="66"/>
    </location>
</feature>
<keyword evidence="1" id="KW-0472">Membrane</keyword>
<accession>A0AAQ2ZF44</accession>
<proteinExistence type="predicted"/>
<evidence type="ECO:0000313" key="2">
    <source>
        <dbReference type="EMBL" id="VDB98843.1"/>
    </source>
</evidence>
<protein>
    <submittedName>
        <fullName evidence="2">Uncharacterized protein</fullName>
    </submittedName>
</protein>